<gene>
    <name evidence="1" type="ORF">IT882_06770</name>
</gene>
<dbReference type="InterPro" id="IPR011200">
    <property type="entry name" value="UCP012608"/>
</dbReference>
<reference evidence="1 2" key="1">
    <citation type="submission" date="2020-11" db="EMBL/GenBank/DDBJ databases">
        <title>Amino acid is mineralized and recycled by bacteria in oceanic microbiome.</title>
        <authorList>
            <person name="Zheng L.Y."/>
        </authorList>
    </citation>
    <scope>NUCLEOTIDE SEQUENCE [LARGE SCALE GENOMIC DNA]</scope>
    <source>
        <strain evidence="1 2">A32-1</strain>
    </source>
</reference>
<proteinExistence type="predicted"/>
<evidence type="ECO:0000313" key="2">
    <source>
        <dbReference type="Proteomes" id="UP000594480"/>
    </source>
</evidence>
<evidence type="ECO:0000313" key="1">
    <source>
        <dbReference type="EMBL" id="QPE05683.1"/>
    </source>
</evidence>
<dbReference type="Pfam" id="PF10094">
    <property type="entry name" value="DUF2332"/>
    <property type="match status" value="1"/>
</dbReference>
<sequence>MLASAGLSGKRGDAIVANVTQSLAEGYRRFAKLEAAGVSEIYFDWAIGISEDPVVLGLIAALPGIKRQPNLVFAAARFIGAPVRGYAEFRDWLVSHWTAVVPVIMARSTQTNEAARCAVLLPLLAELDGPLALIEAGAAGGLVLYPDRYSYRYTVDGTTDAVRLDPATGPSPVELPCRIDPASVPSRIPEVVWRAGVDLNPIDVSRPDQLAWLETLIWPEHTERRHRLHAAAGLVADDPPLLVAGDIVDRVPALVEQAPAEAHVVVFHSAVLVYLAEERRAEFAELMQSMHNVTWISNEGAGVLPFISEQVSAEIRGRTILARDGRPVALVGPHGQSFERLQPR</sequence>
<name>A0A7S8MZQ8_9MICO</name>
<dbReference type="Proteomes" id="UP000594480">
    <property type="component" value="Chromosome"/>
</dbReference>
<organism evidence="1 2">
    <name type="scientific">Microbacterium schleiferi</name>
    <dbReference type="NCBI Taxonomy" id="69362"/>
    <lineage>
        <taxon>Bacteria</taxon>
        <taxon>Bacillati</taxon>
        <taxon>Actinomycetota</taxon>
        <taxon>Actinomycetes</taxon>
        <taxon>Micrococcales</taxon>
        <taxon>Microbacteriaceae</taxon>
        <taxon>Microbacterium</taxon>
    </lineage>
</organism>
<dbReference type="EMBL" id="CP064760">
    <property type="protein sequence ID" value="QPE05683.1"/>
    <property type="molecule type" value="Genomic_DNA"/>
</dbReference>
<accession>A0A7S8MZQ8</accession>
<keyword evidence="2" id="KW-1185">Reference proteome</keyword>
<dbReference type="KEGG" id="msf:IT882_06770"/>
<protein>
    <submittedName>
        <fullName evidence="1">DUF2332 domain-containing protein</fullName>
    </submittedName>
</protein>
<dbReference type="AlphaFoldDB" id="A0A7S8MZQ8"/>